<keyword evidence="4 7" id="KW-0697">Rotamase</keyword>
<feature type="signal peptide" evidence="9">
    <location>
        <begin position="1"/>
        <end position="20"/>
    </location>
</feature>
<dbReference type="NCBIfam" id="TIGR00115">
    <property type="entry name" value="tig"/>
    <property type="match status" value="1"/>
</dbReference>
<keyword evidence="5 7" id="KW-0413">Isomerase</keyword>
<feature type="region of interest" description="Disordered" evidence="8">
    <location>
        <begin position="22"/>
        <end position="61"/>
    </location>
</feature>
<keyword evidence="3" id="KW-0132">Cell division</keyword>
<dbReference type="InterPro" id="IPR001179">
    <property type="entry name" value="PPIase_FKBP_dom"/>
</dbReference>
<evidence type="ECO:0000259" key="10">
    <source>
        <dbReference type="PROSITE" id="PS50059"/>
    </source>
</evidence>
<dbReference type="EMBL" id="JBEPMJ010000006">
    <property type="protein sequence ID" value="MET3749899.1"/>
    <property type="molecule type" value="Genomic_DNA"/>
</dbReference>
<evidence type="ECO:0000313" key="12">
    <source>
        <dbReference type="Proteomes" id="UP001549106"/>
    </source>
</evidence>
<dbReference type="SUPFAM" id="SSF54534">
    <property type="entry name" value="FKBP-like"/>
    <property type="match status" value="1"/>
</dbReference>
<dbReference type="InterPro" id="IPR027304">
    <property type="entry name" value="Trigger_fact/SurA_dom_sf"/>
</dbReference>
<reference evidence="11 12" key="1">
    <citation type="submission" date="2024-06" db="EMBL/GenBank/DDBJ databases">
        <title>Genomic Encyclopedia of Type Strains, Phase IV (KMG-IV): sequencing the most valuable type-strain genomes for metagenomic binning, comparative biology and taxonomic classification.</title>
        <authorList>
            <person name="Goeker M."/>
        </authorList>
    </citation>
    <scope>NUCLEOTIDE SEQUENCE [LARGE SCALE GENOMIC DNA]</scope>
    <source>
        <strain evidence="11 12">DSM 29492</strain>
    </source>
</reference>
<comment type="subcellular location">
    <subcellularLocation>
        <location evidence="2">Cytoplasm</location>
    </subcellularLocation>
</comment>
<accession>A0ABV2M1E4</accession>
<feature type="region of interest" description="Disordered" evidence="8">
    <location>
        <begin position="382"/>
        <end position="428"/>
    </location>
</feature>
<dbReference type="InterPro" id="IPR008880">
    <property type="entry name" value="Trigger_fac_C"/>
</dbReference>
<evidence type="ECO:0000256" key="8">
    <source>
        <dbReference type="SAM" id="MobiDB-lite"/>
    </source>
</evidence>
<evidence type="ECO:0000256" key="2">
    <source>
        <dbReference type="ARBA" id="ARBA00004496"/>
    </source>
</evidence>
<evidence type="ECO:0000256" key="6">
    <source>
        <dbReference type="ARBA" id="ARBA00023306"/>
    </source>
</evidence>
<dbReference type="PROSITE" id="PS50059">
    <property type="entry name" value="FKBP_PPIASE"/>
    <property type="match status" value="1"/>
</dbReference>
<dbReference type="InterPro" id="IPR037041">
    <property type="entry name" value="Trigger_fac_C_sf"/>
</dbReference>
<dbReference type="PROSITE" id="PS51257">
    <property type="entry name" value="PROKAR_LIPOPROTEIN"/>
    <property type="match status" value="1"/>
</dbReference>
<feature type="compositionally biased region" description="Acidic residues" evidence="8">
    <location>
        <begin position="390"/>
        <end position="403"/>
    </location>
</feature>
<dbReference type="SUPFAM" id="SSF109998">
    <property type="entry name" value="Triger factor/SurA peptide-binding domain-like"/>
    <property type="match status" value="1"/>
</dbReference>
<dbReference type="InterPro" id="IPR005215">
    <property type="entry name" value="Trig_fac"/>
</dbReference>
<gene>
    <name evidence="11" type="ORF">ABID24_001134</name>
</gene>
<feature type="compositionally biased region" description="Basic and acidic residues" evidence="8">
    <location>
        <begin position="24"/>
        <end position="61"/>
    </location>
</feature>
<dbReference type="Proteomes" id="UP001549106">
    <property type="component" value="Unassembled WGS sequence"/>
</dbReference>
<evidence type="ECO:0000256" key="3">
    <source>
        <dbReference type="ARBA" id="ARBA00022618"/>
    </source>
</evidence>
<evidence type="ECO:0000256" key="7">
    <source>
        <dbReference type="PROSITE-ProRule" id="PRU00277"/>
    </source>
</evidence>
<protein>
    <recommendedName>
        <fullName evidence="7">peptidylprolyl isomerase</fullName>
        <ecNumber evidence="7">5.2.1.8</ecNumber>
    </recommendedName>
</protein>
<dbReference type="Pfam" id="PF00254">
    <property type="entry name" value="FKBP_C"/>
    <property type="match status" value="1"/>
</dbReference>
<sequence>MKKKTVLAMLVMCMVFSASACSDKNAEKPAAEKTESSAEKTDKAEDKTKSEEDKKEEEEKAEVRLVSVSDISKYITVGEYKGLKLNNIVEPVSDPEVDTEIEFRLQDKAEEVKDATAQSGDQVRVSFTGTIDGKSFEGGSEEDYDFVIGEGAVADGFDEGIVGMKAGETKELNLTFPEDYYDSELAGKSAVYQVTVQSIRRTPELTDEWVAANTDSKTVAEYRAAVQKELEDGVNEAAENQLYADAWNQVFESSEIIEYPEEDIETAIEAYKELNGEYIEQAQMDMSEFLRSQGITEEEYEEACREYAEVKVKQNLIVQYIMDEENLSVDDKEEEELDKKLLQQYGATNLSEVVELYGEREVNETRALLRVEQFIVDQAEVDEKVGGGDELAENEDAVTDEGAYDTQTEDAGNATGEHVADEDAALQE</sequence>
<evidence type="ECO:0000256" key="4">
    <source>
        <dbReference type="ARBA" id="ARBA00023110"/>
    </source>
</evidence>
<evidence type="ECO:0000313" key="11">
    <source>
        <dbReference type="EMBL" id="MET3749899.1"/>
    </source>
</evidence>
<comment type="catalytic activity">
    <reaction evidence="1 7">
        <text>[protein]-peptidylproline (omega=180) = [protein]-peptidylproline (omega=0)</text>
        <dbReference type="Rhea" id="RHEA:16237"/>
        <dbReference type="Rhea" id="RHEA-COMP:10747"/>
        <dbReference type="Rhea" id="RHEA-COMP:10748"/>
        <dbReference type="ChEBI" id="CHEBI:83833"/>
        <dbReference type="ChEBI" id="CHEBI:83834"/>
        <dbReference type="EC" id="5.2.1.8"/>
    </reaction>
</comment>
<evidence type="ECO:0000256" key="9">
    <source>
        <dbReference type="SAM" id="SignalP"/>
    </source>
</evidence>
<feature type="chain" id="PRO_5046043127" description="peptidylprolyl isomerase" evidence="9">
    <location>
        <begin position="21"/>
        <end position="428"/>
    </location>
</feature>
<dbReference type="EC" id="5.2.1.8" evidence="7"/>
<dbReference type="RefSeq" id="WP_257464307.1">
    <property type="nucleotide sequence ID" value="NZ_BAABXP010000001.1"/>
</dbReference>
<keyword evidence="9" id="KW-0732">Signal</keyword>
<evidence type="ECO:0000256" key="5">
    <source>
        <dbReference type="ARBA" id="ARBA00023235"/>
    </source>
</evidence>
<feature type="domain" description="PPIase FKBP-type" evidence="10">
    <location>
        <begin position="120"/>
        <end position="180"/>
    </location>
</feature>
<dbReference type="InterPro" id="IPR046357">
    <property type="entry name" value="PPIase_dom_sf"/>
</dbReference>
<name>A0ABV2M1E4_9FIRM</name>
<comment type="caution">
    <text evidence="11">The sequence shown here is derived from an EMBL/GenBank/DDBJ whole genome shotgun (WGS) entry which is preliminary data.</text>
</comment>
<keyword evidence="12" id="KW-1185">Reference proteome</keyword>
<keyword evidence="6" id="KW-0131">Cell cycle</keyword>
<dbReference type="Gene3D" id="3.10.50.40">
    <property type="match status" value="1"/>
</dbReference>
<evidence type="ECO:0000256" key="1">
    <source>
        <dbReference type="ARBA" id="ARBA00000971"/>
    </source>
</evidence>
<organism evidence="11 12">
    <name type="scientific">Blautia caecimuris</name>
    <dbReference type="NCBI Taxonomy" id="1796615"/>
    <lineage>
        <taxon>Bacteria</taxon>
        <taxon>Bacillati</taxon>
        <taxon>Bacillota</taxon>
        <taxon>Clostridia</taxon>
        <taxon>Lachnospirales</taxon>
        <taxon>Lachnospiraceae</taxon>
        <taxon>Blautia</taxon>
    </lineage>
</organism>
<dbReference type="Pfam" id="PF05698">
    <property type="entry name" value="Trigger_C"/>
    <property type="match status" value="1"/>
</dbReference>
<proteinExistence type="predicted"/>
<dbReference type="Gene3D" id="1.10.3120.10">
    <property type="entry name" value="Trigger factor, C-terminal domain"/>
    <property type="match status" value="1"/>
</dbReference>